<keyword evidence="11 13" id="KW-0472">Membrane</keyword>
<dbReference type="Proteomes" id="UP000466345">
    <property type="component" value="Unassembled WGS sequence"/>
</dbReference>
<evidence type="ECO:0000256" key="7">
    <source>
        <dbReference type="ARBA" id="ARBA00022801"/>
    </source>
</evidence>
<dbReference type="AlphaFoldDB" id="A0A7K0CMZ5"/>
<comment type="cofactor">
    <cofactor evidence="1">
        <name>Zn(2+)</name>
        <dbReference type="ChEBI" id="CHEBI:29105"/>
    </cofactor>
</comment>
<dbReference type="InterPro" id="IPR001915">
    <property type="entry name" value="Peptidase_M48"/>
</dbReference>
<evidence type="ECO:0000256" key="13">
    <source>
        <dbReference type="SAM" id="Phobius"/>
    </source>
</evidence>
<evidence type="ECO:0000256" key="1">
    <source>
        <dbReference type="ARBA" id="ARBA00001947"/>
    </source>
</evidence>
<comment type="subcellular location">
    <subcellularLocation>
        <location evidence="2">Cell membrane</location>
        <topology evidence="2">Multi-pass membrane protein</topology>
    </subcellularLocation>
</comment>
<dbReference type="RefSeq" id="WP_153455702.1">
    <property type="nucleotide sequence ID" value="NZ_WEGJ01000025.1"/>
</dbReference>
<reference evidence="15 16" key="1">
    <citation type="submission" date="2019-10" db="EMBL/GenBank/DDBJ databases">
        <title>Streptomyces smaragdinus sp. nov. and Streptomyces fabii sp. nov., isolated from the gut of fungus growing-termite Macrotermes natalensis.</title>
        <authorList>
            <person name="Schwitalla J."/>
            <person name="Benndorf R."/>
            <person name="Martin K."/>
            <person name="De Beer W."/>
            <person name="Kaster A.-K."/>
            <person name="Vollmers J."/>
            <person name="Poulsen M."/>
            <person name="Beemelmanns C."/>
        </authorList>
    </citation>
    <scope>NUCLEOTIDE SEQUENCE [LARGE SCALE GENOMIC DNA]</scope>
    <source>
        <strain evidence="15 16">RB5</strain>
    </source>
</reference>
<dbReference type="EMBL" id="WEGJ01000025">
    <property type="protein sequence ID" value="MQY14857.1"/>
    <property type="molecule type" value="Genomic_DNA"/>
</dbReference>
<comment type="caution">
    <text evidence="15">The sequence shown here is derived from an EMBL/GenBank/DDBJ whole genome shotgun (WGS) entry which is preliminary data.</text>
</comment>
<keyword evidence="4 15" id="KW-0645">Protease</keyword>
<dbReference type="GO" id="GO:0006508">
    <property type="term" value="P:proteolysis"/>
    <property type="evidence" value="ECO:0007669"/>
    <property type="project" value="UniProtKB-KW"/>
</dbReference>
<keyword evidence="5 13" id="KW-0812">Transmembrane</keyword>
<keyword evidence="8" id="KW-0862">Zinc</keyword>
<organism evidence="15 16">
    <name type="scientific">Streptomyces smaragdinus</name>
    <dbReference type="NCBI Taxonomy" id="2585196"/>
    <lineage>
        <taxon>Bacteria</taxon>
        <taxon>Bacillati</taxon>
        <taxon>Actinomycetota</taxon>
        <taxon>Actinomycetes</taxon>
        <taxon>Kitasatosporales</taxon>
        <taxon>Streptomycetaceae</taxon>
        <taxon>Streptomyces</taxon>
    </lineage>
</organism>
<evidence type="ECO:0000256" key="2">
    <source>
        <dbReference type="ARBA" id="ARBA00004651"/>
    </source>
</evidence>
<evidence type="ECO:0000313" key="16">
    <source>
        <dbReference type="Proteomes" id="UP000466345"/>
    </source>
</evidence>
<evidence type="ECO:0000256" key="9">
    <source>
        <dbReference type="ARBA" id="ARBA00022989"/>
    </source>
</evidence>
<name>A0A7K0CMZ5_9ACTN</name>
<evidence type="ECO:0000256" key="8">
    <source>
        <dbReference type="ARBA" id="ARBA00022833"/>
    </source>
</evidence>
<keyword evidence="6" id="KW-0479">Metal-binding</keyword>
<dbReference type="EC" id="3.4.24.-" evidence="15"/>
<keyword evidence="3" id="KW-1003">Cell membrane</keyword>
<dbReference type="Gene3D" id="3.30.2010.10">
    <property type="entry name" value="Metalloproteases ('zincins'), catalytic domain"/>
    <property type="match status" value="1"/>
</dbReference>
<accession>A0A7K0CMZ5</accession>
<dbReference type="CDD" id="cd07328">
    <property type="entry name" value="M48_Ste24p_like"/>
    <property type="match status" value="1"/>
</dbReference>
<evidence type="ECO:0000259" key="14">
    <source>
        <dbReference type="Pfam" id="PF01435"/>
    </source>
</evidence>
<sequence length="531" mass="56884">MPAVRAFLLLAGFYLLGVVVLGVLVGADVAIFAADVPGSAAVKLYVVSVLLAIPLVQGMLALRTPKDEGGDGLVLTEERQPELWHTVRTLAEQAGTPAPDELVLTGDVNASVTENARLLGLLPGPRRMRIGAPLLVGLNEPQLHAVLGHELGHFSNADTRLSQLTLRGRYTVSRTIQAFHDRADKAAGRELAKQEKRNTKLTAKGKKAKAVDAGIAGFSYRLMAKPFIGYAHFYLRVTLKDGRAQELAADRIAAKIAGRDVTASALRQIPVLDAAYGFYMESYATLGTGAGLLPPPGEVFGGLRHLLAARGEELARLRAGAPREELSPYDSHPPIADRVALLGQLPDDGRGLPPARPAIAVLRDPARVLAELEDAVLTAEARGLERVDWGQLVHRSLRTYVDRGAEPLRTATAEVTGGPGTLDALLWAVDNGQQWAVVDKLPKSAEAASATGRAAREFARPRLRSGLKSLTVLALVDAQQAWWELAWHTEAVLRLPQGYEQRLDKALDAAVSDTPNTGPLRTMLPQSAPAL</sequence>
<keyword evidence="16" id="KW-1185">Reference proteome</keyword>
<dbReference type="GO" id="GO:0005886">
    <property type="term" value="C:plasma membrane"/>
    <property type="evidence" value="ECO:0007669"/>
    <property type="project" value="UniProtKB-SubCell"/>
</dbReference>
<evidence type="ECO:0000313" key="15">
    <source>
        <dbReference type="EMBL" id="MQY14857.1"/>
    </source>
</evidence>
<gene>
    <name evidence="15" type="primary">htpX_3</name>
    <name evidence="15" type="ORF">SRB5_50330</name>
</gene>
<dbReference type="OrthoDB" id="155290at2"/>
<feature type="transmembrane region" description="Helical" evidence="13">
    <location>
        <begin position="43"/>
        <end position="62"/>
    </location>
</feature>
<dbReference type="GO" id="GO:0004222">
    <property type="term" value="F:metalloendopeptidase activity"/>
    <property type="evidence" value="ECO:0007669"/>
    <property type="project" value="InterPro"/>
</dbReference>
<evidence type="ECO:0000256" key="6">
    <source>
        <dbReference type="ARBA" id="ARBA00022723"/>
    </source>
</evidence>
<evidence type="ECO:0000256" key="10">
    <source>
        <dbReference type="ARBA" id="ARBA00023049"/>
    </source>
</evidence>
<dbReference type="PANTHER" id="PTHR43221:SF1">
    <property type="entry name" value="PROTEASE HTPX"/>
    <property type="match status" value="1"/>
</dbReference>
<proteinExistence type="predicted"/>
<evidence type="ECO:0000256" key="3">
    <source>
        <dbReference type="ARBA" id="ARBA00022475"/>
    </source>
</evidence>
<dbReference type="Pfam" id="PF01435">
    <property type="entry name" value="Peptidase_M48"/>
    <property type="match status" value="1"/>
</dbReference>
<evidence type="ECO:0000256" key="12">
    <source>
        <dbReference type="SAM" id="MobiDB-lite"/>
    </source>
</evidence>
<evidence type="ECO:0000256" key="11">
    <source>
        <dbReference type="ARBA" id="ARBA00023136"/>
    </source>
</evidence>
<keyword evidence="9 13" id="KW-1133">Transmembrane helix</keyword>
<keyword evidence="10" id="KW-0482">Metalloprotease</keyword>
<dbReference type="InterPro" id="IPR050083">
    <property type="entry name" value="HtpX_protease"/>
</dbReference>
<dbReference type="GO" id="GO:0046872">
    <property type="term" value="F:metal ion binding"/>
    <property type="evidence" value="ECO:0007669"/>
    <property type="project" value="UniProtKB-KW"/>
</dbReference>
<feature type="domain" description="Peptidase M48" evidence="14">
    <location>
        <begin position="78"/>
        <end position="342"/>
    </location>
</feature>
<evidence type="ECO:0000256" key="5">
    <source>
        <dbReference type="ARBA" id="ARBA00022692"/>
    </source>
</evidence>
<feature type="region of interest" description="Disordered" evidence="12">
    <location>
        <begin position="512"/>
        <end position="531"/>
    </location>
</feature>
<evidence type="ECO:0000256" key="4">
    <source>
        <dbReference type="ARBA" id="ARBA00022670"/>
    </source>
</evidence>
<keyword evidence="7 15" id="KW-0378">Hydrolase</keyword>
<protein>
    <submittedName>
        <fullName evidence="15">Protease HtpX</fullName>
        <ecNumber evidence="15">3.4.24.-</ecNumber>
    </submittedName>
</protein>
<dbReference type="PANTHER" id="PTHR43221">
    <property type="entry name" value="PROTEASE HTPX"/>
    <property type="match status" value="1"/>
</dbReference>